<accession>A0AAQ3UKU7</accession>
<dbReference type="AlphaFoldDB" id="A0AAQ3UKU7"/>
<keyword evidence="3" id="KW-1185">Reference proteome</keyword>
<proteinExistence type="predicted"/>
<evidence type="ECO:0000256" key="1">
    <source>
        <dbReference type="SAM" id="MobiDB-lite"/>
    </source>
</evidence>
<organism evidence="2 3">
    <name type="scientific">Paspalum notatum var. saurae</name>
    <dbReference type="NCBI Taxonomy" id="547442"/>
    <lineage>
        <taxon>Eukaryota</taxon>
        <taxon>Viridiplantae</taxon>
        <taxon>Streptophyta</taxon>
        <taxon>Embryophyta</taxon>
        <taxon>Tracheophyta</taxon>
        <taxon>Spermatophyta</taxon>
        <taxon>Magnoliopsida</taxon>
        <taxon>Liliopsida</taxon>
        <taxon>Poales</taxon>
        <taxon>Poaceae</taxon>
        <taxon>PACMAD clade</taxon>
        <taxon>Panicoideae</taxon>
        <taxon>Andropogonodae</taxon>
        <taxon>Paspaleae</taxon>
        <taxon>Paspalinae</taxon>
        <taxon>Paspalum</taxon>
    </lineage>
</organism>
<feature type="compositionally biased region" description="Basic residues" evidence="1">
    <location>
        <begin position="168"/>
        <end position="189"/>
    </location>
</feature>
<evidence type="ECO:0000313" key="3">
    <source>
        <dbReference type="Proteomes" id="UP001341281"/>
    </source>
</evidence>
<feature type="region of interest" description="Disordered" evidence="1">
    <location>
        <begin position="156"/>
        <end position="189"/>
    </location>
</feature>
<feature type="region of interest" description="Disordered" evidence="1">
    <location>
        <begin position="1"/>
        <end position="50"/>
    </location>
</feature>
<feature type="compositionally biased region" description="Basic and acidic residues" evidence="1">
    <location>
        <begin position="156"/>
        <end position="167"/>
    </location>
</feature>
<name>A0AAQ3UKU7_PASNO</name>
<protein>
    <submittedName>
        <fullName evidence="2">Uncharacterized protein</fullName>
    </submittedName>
</protein>
<feature type="compositionally biased region" description="Low complexity" evidence="1">
    <location>
        <begin position="30"/>
        <end position="43"/>
    </location>
</feature>
<dbReference type="Proteomes" id="UP001341281">
    <property type="component" value="Chromosome 08"/>
</dbReference>
<sequence>MHRAWNACPHAGSRRTVSPSRTAPMHTAHSSSSSSSSSSSPSPSRRRRRYSNAGMASITAHRAGGVRAEPAVDAPCVERVPARRQPPHRLPVPHRALHLLPFPAAAMVLERRDGLDVLLAEATSSATDHLLLQLPWLMMVRTRRRVRCRDDVDVVAREHEAERQERPGRRRRSPRGGRRRRTRRRDPDL</sequence>
<reference evidence="2 3" key="1">
    <citation type="submission" date="2024-02" db="EMBL/GenBank/DDBJ databases">
        <title>High-quality chromosome-scale genome assembly of Pensacola bahiagrass (Paspalum notatum Flugge var. saurae).</title>
        <authorList>
            <person name="Vega J.M."/>
            <person name="Podio M."/>
            <person name="Orjuela J."/>
            <person name="Siena L.A."/>
            <person name="Pessino S.C."/>
            <person name="Combes M.C."/>
            <person name="Mariac C."/>
            <person name="Albertini E."/>
            <person name="Pupilli F."/>
            <person name="Ortiz J.P.A."/>
            <person name="Leblanc O."/>
        </authorList>
    </citation>
    <scope>NUCLEOTIDE SEQUENCE [LARGE SCALE GENOMIC DNA]</scope>
    <source>
        <strain evidence="2">R1</strain>
        <tissue evidence="2">Leaf</tissue>
    </source>
</reference>
<evidence type="ECO:0000313" key="2">
    <source>
        <dbReference type="EMBL" id="WVZ91044.1"/>
    </source>
</evidence>
<gene>
    <name evidence="2" type="ORF">U9M48_037267</name>
</gene>
<dbReference type="EMBL" id="CP144752">
    <property type="protein sequence ID" value="WVZ91044.1"/>
    <property type="molecule type" value="Genomic_DNA"/>
</dbReference>